<dbReference type="AlphaFoldDB" id="A0A443YUS3"/>
<feature type="domain" description="Response regulatory" evidence="5">
    <location>
        <begin position="6"/>
        <end position="122"/>
    </location>
</feature>
<reference evidence="6 7" key="1">
    <citation type="submission" date="2018-06" db="EMBL/GenBank/DDBJ databases">
        <title>Pedobacter endophyticus sp. nov., an endophytic bacterium isolated from a leaf of Triticum aestivum.</title>
        <authorList>
            <person name="Zhang L."/>
        </authorList>
    </citation>
    <scope>NUCLEOTIDE SEQUENCE [LARGE SCALE GENOMIC DNA]</scope>
    <source>
        <strain evidence="6 7">CM134L-2</strain>
    </source>
</reference>
<dbReference type="Pfam" id="PF00196">
    <property type="entry name" value="GerE"/>
    <property type="match status" value="1"/>
</dbReference>
<keyword evidence="1" id="KW-0597">Phosphoprotein</keyword>
<sequence length="208" mass="23512">MKDILRIVIIDDDEIWRKGCELSLSEIAGFEIVESCDVSTLDLNVLASHQFQLMLVGINQLSFNHIKFLTEIKSKIPKVPIIVLTIFSKPELIFEIFKTGILGYITKGLSVHKLLNAMKIVADGSGFFCDDVTKMIINFFQKNVGSPLTKRETEILQCIAEGKAKTQIAFELFIDQNTVRTHVKNIYSKLSVTSKFEAIRVAKTMRLI</sequence>
<dbReference type="SUPFAM" id="SSF52172">
    <property type="entry name" value="CheY-like"/>
    <property type="match status" value="1"/>
</dbReference>
<dbReference type="InterPro" id="IPR000792">
    <property type="entry name" value="Tscrpt_reg_LuxR_C"/>
</dbReference>
<dbReference type="GO" id="GO:0003677">
    <property type="term" value="F:DNA binding"/>
    <property type="evidence" value="ECO:0007669"/>
    <property type="project" value="UniProtKB-KW"/>
</dbReference>
<feature type="domain" description="HTH luxR-type" evidence="4">
    <location>
        <begin position="141"/>
        <end position="206"/>
    </location>
</feature>
<comment type="caution">
    <text evidence="6">The sequence shown here is derived from an EMBL/GenBank/DDBJ whole genome shotgun (WGS) entry which is preliminary data.</text>
</comment>
<keyword evidence="7" id="KW-1185">Reference proteome</keyword>
<proteinExistence type="predicted"/>
<organism evidence="6 7">
    <name type="scientific">Pedobacter chitinilyticus</name>
    <dbReference type="NCBI Taxonomy" id="2233776"/>
    <lineage>
        <taxon>Bacteria</taxon>
        <taxon>Pseudomonadati</taxon>
        <taxon>Bacteroidota</taxon>
        <taxon>Sphingobacteriia</taxon>
        <taxon>Sphingobacteriales</taxon>
        <taxon>Sphingobacteriaceae</taxon>
        <taxon>Pedobacter</taxon>
    </lineage>
</organism>
<dbReference type="PANTHER" id="PTHR45566">
    <property type="entry name" value="HTH-TYPE TRANSCRIPTIONAL REGULATOR YHJB-RELATED"/>
    <property type="match status" value="1"/>
</dbReference>
<evidence type="ECO:0000259" key="5">
    <source>
        <dbReference type="PROSITE" id="PS50110"/>
    </source>
</evidence>
<dbReference type="InterPro" id="IPR011006">
    <property type="entry name" value="CheY-like_superfamily"/>
</dbReference>
<keyword evidence="2" id="KW-0238">DNA-binding</keyword>
<dbReference type="PRINTS" id="PR00038">
    <property type="entry name" value="HTHLUXR"/>
</dbReference>
<dbReference type="SMART" id="SM00448">
    <property type="entry name" value="REC"/>
    <property type="match status" value="1"/>
</dbReference>
<comment type="caution">
    <text evidence="3">Lacks conserved residue(s) required for the propagation of feature annotation.</text>
</comment>
<dbReference type="InterPro" id="IPR001789">
    <property type="entry name" value="Sig_transdc_resp-reg_receiver"/>
</dbReference>
<dbReference type="SUPFAM" id="SSF46894">
    <property type="entry name" value="C-terminal effector domain of the bipartite response regulators"/>
    <property type="match status" value="1"/>
</dbReference>
<protein>
    <submittedName>
        <fullName evidence="6">Response regulator transcription factor</fullName>
    </submittedName>
</protein>
<accession>A0A443YUS3</accession>
<evidence type="ECO:0000259" key="4">
    <source>
        <dbReference type="PROSITE" id="PS50043"/>
    </source>
</evidence>
<dbReference type="InterPro" id="IPR058245">
    <property type="entry name" value="NreC/VraR/RcsB-like_REC"/>
</dbReference>
<dbReference type="PROSITE" id="PS50110">
    <property type="entry name" value="RESPONSE_REGULATORY"/>
    <property type="match status" value="1"/>
</dbReference>
<dbReference type="GO" id="GO:0000160">
    <property type="term" value="P:phosphorelay signal transduction system"/>
    <property type="evidence" value="ECO:0007669"/>
    <property type="project" value="InterPro"/>
</dbReference>
<dbReference type="InterPro" id="IPR016032">
    <property type="entry name" value="Sig_transdc_resp-reg_C-effctor"/>
</dbReference>
<dbReference type="Proteomes" id="UP000284120">
    <property type="component" value="Unassembled WGS sequence"/>
</dbReference>
<dbReference type="CDD" id="cd17535">
    <property type="entry name" value="REC_NarL-like"/>
    <property type="match status" value="1"/>
</dbReference>
<dbReference type="RefSeq" id="WP_113647433.1">
    <property type="nucleotide sequence ID" value="NZ_QMHN01000003.1"/>
</dbReference>
<evidence type="ECO:0000313" key="7">
    <source>
        <dbReference type="Proteomes" id="UP000284120"/>
    </source>
</evidence>
<evidence type="ECO:0000313" key="6">
    <source>
        <dbReference type="EMBL" id="RWU07526.1"/>
    </source>
</evidence>
<dbReference type="Gene3D" id="3.40.50.2300">
    <property type="match status" value="1"/>
</dbReference>
<dbReference type="PANTHER" id="PTHR45566:SF2">
    <property type="entry name" value="NARL SUBFAMILY"/>
    <property type="match status" value="1"/>
</dbReference>
<dbReference type="Pfam" id="PF00072">
    <property type="entry name" value="Response_reg"/>
    <property type="match status" value="1"/>
</dbReference>
<dbReference type="GO" id="GO:0006355">
    <property type="term" value="P:regulation of DNA-templated transcription"/>
    <property type="evidence" value="ECO:0007669"/>
    <property type="project" value="InterPro"/>
</dbReference>
<gene>
    <name evidence="6" type="ORF">DPV69_11095</name>
</gene>
<dbReference type="InterPro" id="IPR051015">
    <property type="entry name" value="EvgA-like"/>
</dbReference>
<dbReference type="EMBL" id="SAYW01000003">
    <property type="protein sequence ID" value="RWU07526.1"/>
    <property type="molecule type" value="Genomic_DNA"/>
</dbReference>
<evidence type="ECO:0000256" key="3">
    <source>
        <dbReference type="PROSITE-ProRule" id="PRU00169"/>
    </source>
</evidence>
<dbReference type="CDD" id="cd06170">
    <property type="entry name" value="LuxR_C_like"/>
    <property type="match status" value="1"/>
</dbReference>
<dbReference type="OrthoDB" id="9797341at2"/>
<dbReference type="SMART" id="SM00421">
    <property type="entry name" value="HTH_LUXR"/>
    <property type="match status" value="1"/>
</dbReference>
<evidence type="ECO:0000256" key="1">
    <source>
        <dbReference type="ARBA" id="ARBA00022553"/>
    </source>
</evidence>
<evidence type="ECO:0000256" key="2">
    <source>
        <dbReference type="ARBA" id="ARBA00023125"/>
    </source>
</evidence>
<name>A0A443YUS3_9SPHI</name>
<dbReference type="PROSITE" id="PS50043">
    <property type="entry name" value="HTH_LUXR_2"/>
    <property type="match status" value="1"/>
</dbReference>